<name>A0A5B6VHM6_9ROSI</name>
<evidence type="ECO:0000313" key="1">
    <source>
        <dbReference type="EMBL" id="KAA3468760.1"/>
    </source>
</evidence>
<gene>
    <name evidence="1" type="ORF">EPI10_014621</name>
</gene>
<dbReference type="Proteomes" id="UP000325315">
    <property type="component" value="Unassembled WGS sequence"/>
</dbReference>
<organism evidence="1 2">
    <name type="scientific">Gossypium australe</name>
    <dbReference type="NCBI Taxonomy" id="47621"/>
    <lineage>
        <taxon>Eukaryota</taxon>
        <taxon>Viridiplantae</taxon>
        <taxon>Streptophyta</taxon>
        <taxon>Embryophyta</taxon>
        <taxon>Tracheophyta</taxon>
        <taxon>Spermatophyta</taxon>
        <taxon>Magnoliopsida</taxon>
        <taxon>eudicotyledons</taxon>
        <taxon>Gunneridae</taxon>
        <taxon>Pentapetalae</taxon>
        <taxon>rosids</taxon>
        <taxon>malvids</taxon>
        <taxon>Malvales</taxon>
        <taxon>Malvaceae</taxon>
        <taxon>Malvoideae</taxon>
        <taxon>Gossypium</taxon>
    </lineage>
</organism>
<proteinExistence type="predicted"/>
<protein>
    <submittedName>
        <fullName evidence="1">Reverse transcriptase</fullName>
    </submittedName>
</protein>
<sequence length="168" mass="19408">MHWCNWASLSLPKTCRGIGFRDLSKFNIALLAKQGWRLVTNRDSLLGRIYKSKYYPHTSFWNATLGNNLSYAWKSIYPARKVLEDGIGWRAGSRSQILVLQAHWLPRWARGKFKQLLQTFTLLKIKWCGALITSACIQYVVDSAGLLNRILTTLQILTIQEFTRRFGN</sequence>
<accession>A0A5B6VHM6</accession>
<keyword evidence="1" id="KW-0808">Transferase</keyword>
<dbReference type="EMBL" id="SMMG02000006">
    <property type="protein sequence ID" value="KAA3468760.1"/>
    <property type="molecule type" value="Genomic_DNA"/>
</dbReference>
<dbReference type="AlphaFoldDB" id="A0A5B6VHM6"/>
<keyword evidence="2" id="KW-1185">Reference proteome</keyword>
<dbReference type="GO" id="GO:0003964">
    <property type="term" value="F:RNA-directed DNA polymerase activity"/>
    <property type="evidence" value="ECO:0007669"/>
    <property type="project" value="UniProtKB-KW"/>
</dbReference>
<comment type="caution">
    <text evidence="1">The sequence shown here is derived from an EMBL/GenBank/DDBJ whole genome shotgun (WGS) entry which is preliminary data.</text>
</comment>
<dbReference type="OrthoDB" id="1000610at2759"/>
<reference evidence="2" key="1">
    <citation type="journal article" date="2019" name="Plant Biotechnol. J.">
        <title>Genome sequencing of the Australian wild diploid species Gossypium australe highlights disease resistance and delayed gland morphogenesis.</title>
        <authorList>
            <person name="Cai Y."/>
            <person name="Cai X."/>
            <person name="Wang Q."/>
            <person name="Wang P."/>
            <person name="Zhang Y."/>
            <person name="Cai C."/>
            <person name="Xu Y."/>
            <person name="Wang K."/>
            <person name="Zhou Z."/>
            <person name="Wang C."/>
            <person name="Geng S."/>
            <person name="Li B."/>
            <person name="Dong Q."/>
            <person name="Hou Y."/>
            <person name="Wang H."/>
            <person name="Ai P."/>
            <person name="Liu Z."/>
            <person name="Yi F."/>
            <person name="Sun M."/>
            <person name="An G."/>
            <person name="Cheng J."/>
            <person name="Zhang Y."/>
            <person name="Shi Q."/>
            <person name="Xie Y."/>
            <person name="Shi X."/>
            <person name="Chang Y."/>
            <person name="Huang F."/>
            <person name="Chen Y."/>
            <person name="Hong S."/>
            <person name="Mi L."/>
            <person name="Sun Q."/>
            <person name="Zhang L."/>
            <person name="Zhou B."/>
            <person name="Peng R."/>
            <person name="Zhang X."/>
            <person name="Liu F."/>
        </authorList>
    </citation>
    <scope>NUCLEOTIDE SEQUENCE [LARGE SCALE GENOMIC DNA]</scope>
    <source>
        <strain evidence="2">cv. PA1801</strain>
    </source>
</reference>
<keyword evidence="1" id="KW-0695">RNA-directed DNA polymerase</keyword>
<keyword evidence="1" id="KW-0548">Nucleotidyltransferase</keyword>
<evidence type="ECO:0000313" key="2">
    <source>
        <dbReference type="Proteomes" id="UP000325315"/>
    </source>
</evidence>